<keyword evidence="5 7" id="KW-0472">Membrane</keyword>
<evidence type="ECO:0000256" key="7">
    <source>
        <dbReference type="SAM" id="Phobius"/>
    </source>
</evidence>
<accession>A0ABU0MX94</accession>
<evidence type="ECO:0000313" key="10">
    <source>
        <dbReference type="Proteomes" id="UP001232584"/>
    </source>
</evidence>
<evidence type="ECO:0000313" key="9">
    <source>
        <dbReference type="EMBL" id="MDQ0555528.1"/>
    </source>
</evidence>
<evidence type="ECO:0000256" key="6">
    <source>
        <dbReference type="ARBA" id="ARBA00038076"/>
    </source>
</evidence>
<evidence type="ECO:0000256" key="5">
    <source>
        <dbReference type="ARBA" id="ARBA00023136"/>
    </source>
</evidence>
<keyword evidence="10" id="KW-1185">Reference proteome</keyword>
<evidence type="ECO:0000256" key="3">
    <source>
        <dbReference type="ARBA" id="ARBA00022692"/>
    </source>
</evidence>
<keyword evidence="4 7" id="KW-1133">Transmembrane helix</keyword>
<gene>
    <name evidence="9" type="ORF">QOZ92_000641</name>
</gene>
<comment type="similarity">
    <text evidence="6">Belongs to the ABC-4 integral membrane protein family.</text>
</comment>
<dbReference type="Proteomes" id="UP001232584">
    <property type="component" value="Unassembled WGS sequence"/>
</dbReference>
<feature type="transmembrane region" description="Helical" evidence="7">
    <location>
        <begin position="265"/>
        <end position="290"/>
    </location>
</feature>
<comment type="caution">
    <text evidence="9">The sequence shown here is derived from an EMBL/GenBank/DDBJ whole genome shotgun (WGS) entry which is preliminary data.</text>
</comment>
<feature type="transmembrane region" description="Helical" evidence="7">
    <location>
        <begin position="322"/>
        <end position="349"/>
    </location>
</feature>
<proteinExistence type="inferred from homology"/>
<keyword evidence="2" id="KW-1003">Cell membrane</keyword>
<feature type="domain" description="ABC3 transporter permease C-terminal" evidence="8">
    <location>
        <begin position="274"/>
        <end position="393"/>
    </location>
</feature>
<reference evidence="9 10" key="1">
    <citation type="submission" date="2023-07" db="EMBL/GenBank/DDBJ databases">
        <title>Genomic Encyclopedia of Type Strains, Phase IV (KMG-IV): sequencing the most valuable type-strain genomes for metagenomic binning, comparative biology and taxonomic classification.</title>
        <authorList>
            <person name="Goeker M."/>
        </authorList>
    </citation>
    <scope>NUCLEOTIDE SEQUENCE [LARGE SCALE GENOMIC DNA]</scope>
    <source>
        <strain evidence="9 10">DSM 15049</strain>
    </source>
</reference>
<keyword evidence="3 7" id="KW-0812">Transmembrane</keyword>
<feature type="transmembrane region" description="Helical" evidence="7">
    <location>
        <begin position="361"/>
        <end position="382"/>
    </location>
</feature>
<feature type="transmembrane region" description="Helical" evidence="7">
    <location>
        <begin position="717"/>
        <end position="741"/>
    </location>
</feature>
<dbReference type="InterPro" id="IPR050250">
    <property type="entry name" value="Macrolide_Exporter_MacB"/>
</dbReference>
<feature type="domain" description="ABC3 transporter permease C-terminal" evidence="8">
    <location>
        <begin position="719"/>
        <end position="835"/>
    </location>
</feature>
<protein>
    <submittedName>
        <fullName evidence="9">ABC transport system permease protein</fullName>
    </submittedName>
</protein>
<dbReference type="InterPro" id="IPR003838">
    <property type="entry name" value="ABC3_permease_C"/>
</dbReference>
<evidence type="ECO:0000259" key="8">
    <source>
        <dbReference type="Pfam" id="PF02687"/>
    </source>
</evidence>
<sequence length="844" mass="95173">MIENNNKKSINKLAKESFKSNKSRNKFTIIAVALTTLLFTVLFTINMSIIKSSEYSTTRMVGTTFHGALENLTTKEYEKIKKHKLIKEQAICIFVSMAENKEFAKRGVEIKYADESYINHAFSKPIKGRIPKKENEILLDTITLDMLGLPYEINQTINLTYKVDGKEYKKDFVVSGIYEGNVTSFDSVVYTSKDFEEKAVKNLNQDKEKKDRTDVGLISLSVNFSNSLFIEKKLEKIVTDSGFKTHNMNFGINWAYMGGNSSIDLGTIVGVTGIVLLIMFTGYLIIYNIFYISIVKDIKFYGLLKTIGTTKKQIKKIIIKQALILSSIGIPIGMGFGYIIGIVLMPIIMSTLTIEYTKISANPIIFIGSILFSLITVFISAYKPAKIASKVSPVEAVRYSGVSENPKKKIKKTSNGAKLHKMAVSNIFKSKRKTFIAILSLSLSIIILNITYTLVSGFDMDKYLSGSIGTDFTIGDSSFYRWRFDPQNPNSVTNDLCKEIESINGVKAINKMYYREVNMPLTGTMKNKLYELKDSDGEYRNEEIKKMKKSNQILGMYYGIDKGIYELLEKHLIKGNLNVEKFNSGNYIIVQKSYYEDNIGNLDVGDKVVIPFENGEKKEYEVLAIVDNPPLYLYVGYSIGEISNFSGYLPSSEFEKTTSNKSIMTAMFDVDNEITRKKVEYYLESSIKHNPTLDYRSKETYAKEFEDMVKSYETVGYGLSFIIGTIGILNFSNVMITSIVARRKEISMLKSIGMTKKQVKKMIILEGLYYTLITIGVVVIIGLPLTYSVVNLLASKADIFSYSFRILPILVSSPIILLISVVVPSLCFKNVSKTSIVEALRETD</sequence>
<evidence type="ECO:0000256" key="2">
    <source>
        <dbReference type="ARBA" id="ARBA00022475"/>
    </source>
</evidence>
<feature type="transmembrane region" description="Helical" evidence="7">
    <location>
        <begin position="435"/>
        <end position="455"/>
    </location>
</feature>
<feature type="transmembrane region" description="Helical" evidence="7">
    <location>
        <begin position="806"/>
        <end position="828"/>
    </location>
</feature>
<dbReference type="RefSeq" id="WP_307502871.1">
    <property type="nucleotide sequence ID" value="NZ_BAAACE010000029.1"/>
</dbReference>
<dbReference type="PANTHER" id="PTHR30572:SF4">
    <property type="entry name" value="ABC TRANSPORTER PERMEASE YTRF"/>
    <property type="match status" value="1"/>
</dbReference>
<organism evidence="9 10">
    <name type="scientific">Paraclostridium ghonii</name>
    <dbReference type="NCBI Taxonomy" id="29358"/>
    <lineage>
        <taxon>Bacteria</taxon>
        <taxon>Bacillati</taxon>
        <taxon>Bacillota</taxon>
        <taxon>Clostridia</taxon>
        <taxon>Peptostreptococcales</taxon>
        <taxon>Peptostreptococcaceae</taxon>
        <taxon>Paraclostridium</taxon>
    </lineage>
</organism>
<feature type="transmembrane region" description="Helical" evidence="7">
    <location>
        <begin position="27"/>
        <end position="50"/>
    </location>
</feature>
<dbReference type="EMBL" id="JAUSWG010000002">
    <property type="protein sequence ID" value="MDQ0555528.1"/>
    <property type="molecule type" value="Genomic_DNA"/>
</dbReference>
<comment type="subcellular location">
    <subcellularLocation>
        <location evidence="1">Cell membrane</location>
        <topology evidence="1">Multi-pass membrane protein</topology>
    </subcellularLocation>
</comment>
<evidence type="ECO:0000256" key="1">
    <source>
        <dbReference type="ARBA" id="ARBA00004651"/>
    </source>
</evidence>
<name>A0ABU0MX94_9FIRM</name>
<feature type="transmembrane region" description="Helical" evidence="7">
    <location>
        <begin position="762"/>
        <end position="786"/>
    </location>
</feature>
<evidence type="ECO:0000256" key="4">
    <source>
        <dbReference type="ARBA" id="ARBA00022989"/>
    </source>
</evidence>
<dbReference type="PANTHER" id="PTHR30572">
    <property type="entry name" value="MEMBRANE COMPONENT OF TRANSPORTER-RELATED"/>
    <property type="match status" value="1"/>
</dbReference>
<dbReference type="Pfam" id="PF02687">
    <property type="entry name" value="FtsX"/>
    <property type="match status" value="2"/>
</dbReference>